<keyword evidence="1" id="KW-0812">Transmembrane</keyword>
<feature type="transmembrane region" description="Helical" evidence="1">
    <location>
        <begin position="393"/>
        <end position="412"/>
    </location>
</feature>
<feature type="transmembrane region" description="Helical" evidence="1">
    <location>
        <begin position="174"/>
        <end position="194"/>
    </location>
</feature>
<dbReference type="EMBL" id="FNEN01000002">
    <property type="protein sequence ID" value="SDI42142.1"/>
    <property type="molecule type" value="Genomic_DNA"/>
</dbReference>
<evidence type="ECO:0000256" key="1">
    <source>
        <dbReference type="SAM" id="Phobius"/>
    </source>
</evidence>
<feature type="transmembrane region" description="Helical" evidence="1">
    <location>
        <begin position="361"/>
        <end position="381"/>
    </location>
</feature>
<reference evidence="2 3" key="1">
    <citation type="submission" date="2016-10" db="EMBL/GenBank/DDBJ databases">
        <authorList>
            <person name="de Groot N.N."/>
        </authorList>
    </citation>
    <scope>NUCLEOTIDE SEQUENCE [LARGE SCALE GENOMIC DNA]</scope>
    <source>
        <strain evidence="2 3">DSM 21771</strain>
    </source>
</reference>
<dbReference type="NCBIfam" id="TIGR04370">
    <property type="entry name" value="glyco_rpt_poly"/>
    <property type="match status" value="1"/>
</dbReference>
<dbReference type="OrthoDB" id="2085807at2"/>
<feature type="transmembrane region" description="Helical" evidence="1">
    <location>
        <begin position="241"/>
        <end position="259"/>
    </location>
</feature>
<dbReference type="RefSeq" id="WP_090395998.1">
    <property type="nucleotide sequence ID" value="NZ_FNEN01000002.1"/>
</dbReference>
<feature type="transmembrane region" description="Helical" evidence="1">
    <location>
        <begin position="418"/>
        <end position="441"/>
    </location>
</feature>
<evidence type="ECO:0000313" key="3">
    <source>
        <dbReference type="Proteomes" id="UP000198853"/>
    </source>
</evidence>
<dbReference type="InterPro" id="IPR002760">
    <property type="entry name" value="O_anti_polymase"/>
</dbReference>
<evidence type="ECO:0000313" key="2">
    <source>
        <dbReference type="EMBL" id="SDI42142.1"/>
    </source>
</evidence>
<dbReference type="AlphaFoldDB" id="A0A1G8KFH7"/>
<keyword evidence="3" id="KW-1185">Reference proteome</keyword>
<gene>
    <name evidence="2" type="ORF">SAMN04488123_10271</name>
</gene>
<feature type="transmembrane region" description="Helical" evidence="1">
    <location>
        <begin position="26"/>
        <end position="40"/>
    </location>
</feature>
<feature type="transmembrane region" description="Helical" evidence="1">
    <location>
        <begin position="129"/>
        <end position="154"/>
    </location>
</feature>
<dbReference type="Proteomes" id="UP000198853">
    <property type="component" value="Unassembled WGS sequence"/>
</dbReference>
<accession>A0A1G8KFH7</accession>
<proteinExistence type="predicted"/>
<protein>
    <submittedName>
        <fullName evidence="2">Oligosaccharide repeat unit polymerase</fullName>
    </submittedName>
</protein>
<feature type="transmembrane region" description="Helical" evidence="1">
    <location>
        <begin position="86"/>
        <end position="108"/>
    </location>
</feature>
<keyword evidence="1" id="KW-0472">Membrane</keyword>
<sequence length="455" mass="51285">MLISILVSVIFFSIYGFEVDIVNIQLYIAFIILLSPFLLYKDLFHPLVVYSLFQSLFLIDMLTKSLEPRMHLEYLTVSSDDAESFLSSSITLWIIWYLLLILGVFLANKIRISNDGFRLGKKNSLNPKINYPTLIAMIFIFIGFISFLYATFVVNNGLASMLDSMMSRVETYEGLAYVTYFTQLGVVGSILLLLKGHKKTSIVTVIIFLSIISLYGSRGTVLTLLISFILAYNYIIKRMRVGKLLPVGIIGLIFVQVFGNQRFSGDFSINNDMNIIDLIVYSASQKSTGDILPSLVGALENNVIGYQLGKDFFNIIFAPIPRSIWEGKPQIDNTGVIGSLLMGSESYGLPAGAYGWIYLNFWWIGVIIFGIATGFIVGKIYKLAMKQIRNNEDYIFLFYILAVTSFIDISTTAGQIDILFYFGVIILIKILDKLLLIFYPIRINSTANYKRQMGA</sequence>
<organism evidence="2 3">
    <name type="scientific">Natribacillus halophilus</name>
    <dbReference type="NCBI Taxonomy" id="549003"/>
    <lineage>
        <taxon>Bacteria</taxon>
        <taxon>Bacillati</taxon>
        <taxon>Bacillota</taxon>
        <taxon>Bacilli</taxon>
        <taxon>Bacillales</taxon>
        <taxon>Bacillaceae</taxon>
        <taxon>Natribacillus</taxon>
    </lineage>
</organism>
<feature type="transmembrane region" description="Helical" evidence="1">
    <location>
        <begin position="206"/>
        <end position="235"/>
    </location>
</feature>
<keyword evidence="1" id="KW-1133">Transmembrane helix</keyword>
<dbReference type="Pfam" id="PF01901">
    <property type="entry name" value="O_anti_polymase"/>
    <property type="match status" value="1"/>
</dbReference>
<name>A0A1G8KFH7_9BACI</name>